<evidence type="ECO:0000313" key="12">
    <source>
        <dbReference type="Proteomes" id="UP001500603"/>
    </source>
</evidence>
<dbReference type="EC" id="2.7.13.3" evidence="2"/>
<dbReference type="InterPro" id="IPR036890">
    <property type="entry name" value="HATPase_C_sf"/>
</dbReference>
<keyword evidence="9" id="KW-1133">Transmembrane helix</keyword>
<dbReference type="InterPro" id="IPR050482">
    <property type="entry name" value="Sensor_HK_TwoCompSys"/>
</dbReference>
<evidence type="ECO:0000256" key="5">
    <source>
        <dbReference type="ARBA" id="ARBA00022741"/>
    </source>
</evidence>
<sequence length="370" mass="39062">MLVLTCAALTALTLFGEIQSGSGGDRLWLDVVVGFLACGVLAGVERWPRAVTLTLAGLAAVAWPVTAPSTAVVIVVARRQPPAVVAVAATAGVVGHAVYGLWRPIPELPYYWWLLLVVLTYAALVGWGLLVRARHALIDSLRERARRAESEQGRRVAEARAAERAALAREMHDVLAHRLSLVATYAGALEYREDMTSQQVSSAAGVIRSGVHQALGELRDVIAVLRADDESPDRPQPGLTELAELITQARAANLVVELDDRVIDKESVPAAVARTGYRVVQEGLTNARKHAAGAPVRVVVAGAPGAGLSIEVSNPTIAEGSTHPGLASLPGTGTGLVGLTERARLTGGTLDHELTETGEFRMRASLPWPG</sequence>
<feature type="transmembrane region" description="Helical" evidence="9">
    <location>
        <begin position="83"/>
        <end position="102"/>
    </location>
</feature>
<proteinExistence type="predicted"/>
<accession>A0ABP9KRM5</accession>
<dbReference type="PANTHER" id="PTHR24421:SF10">
    <property type="entry name" value="NITRATE_NITRITE SENSOR PROTEIN NARQ"/>
    <property type="match status" value="1"/>
</dbReference>
<organism evidence="11 12">
    <name type="scientific">Nocardia callitridis</name>
    <dbReference type="NCBI Taxonomy" id="648753"/>
    <lineage>
        <taxon>Bacteria</taxon>
        <taxon>Bacillati</taxon>
        <taxon>Actinomycetota</taxon>
        <taxon>Actinomycetes</taxon>
        <taxon>Mycobacteriales</taxon>
        <taxon>Nocardiaceae</taxon>
        <taxon>Nocardia</taxon>
    </lineage>
</organism>
<feature type="transmembrane region" description="Helical" evidence="9">
    <location>
        <begin position="26"/>
        <end position="44"/>
    </location>
</feature>
<dbReference type="SUPFAM" id="SSF55874">
    <property type="entry name" value="ATPase domain of HSP90 chaperone/DNA topoisomerase II/histidine kinase"/>
    <property type="match status" value="1"/>
</dbReference>
<evidence type="ECO:0000256" key="2">
    <source>
        <dbReference type="ARBA" id="ARBA00012438"/>
    </source>
</evidence>
<keyword evidence="12" id="KW-1185">Reference proteome</keyword>
<evidence type="ECO:0000256" key="3">
    <source>
        <dbReference type="ARBA" id="ARBA00022553"/>
    </source>
</evidence>
<protein>
    <recommendedName>
        <fullName evidence="2">histidine kinase</fullName>
        <ecNumber evidence="2">2.7.13.3</ecNumber>
    </recommendedName>
</protein>
<dbReference type="PANTHER" id="PTHR24421">
    <property type="entry name" value="NITRATE/NITRITE SENSOR PROTEIN NARX-RELATED"/>
    <property type="match status" value="1"/>
</dbReference>
<comment type="caution">
    <text evidence="11">The sequence shown here is derived from an EMBL/GenBank/DDBJ whole genome shotgun (WGS) entry which is preliminary data.</text>
</comment>
<comment type="catalytic activity">
    <reaction evidence="1">
        <text>ATP + protein L-histidine = ADP + protein N-phospho-L-histidine.</text>
        <dbReference type="EC" id="2.7.13.3"/>
    </reaction>
</comment>
<keyword evidence="4" id="KW-0808">Transferase</keyword>
<dbReference type="Gene3D" id="1.20.5.1930">
    <property type="match status" value="1"/>
</dbReference>
<evidence type="ECO:0000259" key="10">
    <source>
        <dbReference type="Pfam" id="PF07730"/>
    </source>
</evidence>
<dbReference type="Gene3D" id="3.30.565.10">
    <property type="entry name" value="Histidine kinase-like ATPase, C-terminal domain"/>
    <property type="match status" value="1"/>
</dbReference>
<dbReference type="Pfam" id="PF07730">
    <property type="entry name" value="HisKA_3"/>
    <property type="match status" value="1"/>
</dbReference>
<feature type="transmembrane region" description="Helical" evidence="9">
    <location>
        <begin position="51"/>
        <end position="77"/>
    </location>
</feature>
<keyword evidence="3" id="KW-0597">Phosphoprotein</keyword>
<evidence type="ECO:0000256" key="4">
    <source>
        <dbReference type="ARBA" id="ARBA00022679"/>
    </source>
</evidence>
<dbReference type="CDD" id="cd16917">
    <property type="entry name" value="HATPase_UhpB-NarQ-NarX-like"/>
    <property type="match status" value="1"/>
</dbReference>
<evidence type="ECO:0000313" key="11">
    <source>
        <dbReference type="EMBL" id="GAA5064482.1"/>
    </source>
</evidence>
<reference evidence="12" key="1">
    <citation type="journal article" date="2019" name="Int. J. Syst. Evol. Microbiol.">
        <title>The Global Catalogue of Microorganisms (GCM) 10K type strain sequencing project: providing services to taxonomists for standard genome sequencing and annotation.</title>
        <authorList>
            <consortium name="The Broad Institute Genomics Platform"/>
            <consortium name="The Broad Institute Genome Sequencing Center for Infectious Disease"/>
            <person name="Wu L."/>
            <person name="Ma J."/>
        </authorList>
    </citation>
    <scope>NUCLEOTIDE SEQUENCE [LARGE SCALE GENOMIC DNA]</scope>
    <source>
        <strain evidence="12">JCM 18298</strain>
    </source>
</reference>
<gene>
    <name evidence="11" type="ORF">GCM10023318_50520</name>
</gene>
<evidence type="ECO:0000256" key="1">
    <source>
        <dbReference type="ARBA" id="ARBA00000085"/>
    </source>
</evidence>
<feature type="transmembrane region" description="Helical" evidence="9">
    <location>
        <begin position="109"/>
        <end position="130"/>
    </location>
</feature>
<evidence type="ECO:0000256" key="9">
    <source>
        <dbReference type="SAM" id="Phobius"/>
    </source>
</evidence>
<evidence type="ECO:0000256" key="8">
    <source>
        <dbReference type="ARBA" id="ARBA00023012"/>
    </source>
</evidence>
<dbReference type="InterPro" id="IPR011712">
    <property type="entry name" value="Sig_transdc_His_kin_sub3_dim/P"/>
</dbReference>
<keyword evidence="7" id="KW-0067">ATP-binding</keyword>
<feature type="domain" description="Signal transduction histidine kinase subgroup 3 dimerisation and phosphoacceptor" evidence="10">
    <location>
        <begin position="163"/>
        <end position="229"/>
    </location>
</feature>
<name>A0ABP9KRM5_9NOCA</name>
<dbReference type="Proteomes" id="UP001500603">
    <property type="component" value="Unassembled WGS sequence"/>
</dbReference>
<keyword evidence="9" id="KW-0812">Transmembrane</keyword>
<keyword evidence="6 11" id="KW-0418">Kinase</keyword>
<evidence type="ECO:0000256" key="7">
    <source>
        <dbReference type="ARBA" id="ARBA00022840"/>
    </source>
</evidence>
<keyword evidence="8" id="KW-0902">Two-component regulatory system</keyword>
<dbReference type="EMBL" id="BAABJM010000006">
    <property type="protein sequence ID" value="GAA5064482.1"/>
    <property type="molecule type" value="Genomic_DNA"/>
</dbReference>
<keyword evidence="5" id="KW-0547">Nucleotide-binding</keyword>
<dbReference type="GO" id="GO:0016301">
    <property type="term" value="F:kinase activity"/>
    <property type="evidence" value="ECO:0007669"/>
    <property type="project" value="UniProtKB-KW"/>
</dbReference>
<keyword evidence="9" id="KW-0472">Membrane</keyword>
<evidence type="ECO:0000256" key="6">
    <source>
        <dbReference type="ARBA" id="ARBA00022777"/>
    </source>
</evidence>